<feature type="compositionally biased region" description="Basic and acidic residues" evidence="1">
    <location>
        <begin position="111"/>
        <end position="130"/>
    </location>
</feature>
<evidence type="ECO:0000256" key="1">
    <source>
        <dbReference type="SAM" id="MobiDB-lite"/>
    </source>
</evidence>
<name>A0A7U2F0B0_PHANO</name>
<feature type="compositionally biased region" description="Basic residues" evidence="1">
    <location>
        <begin position="131"/>
        <end position="140"/>
    </location>
</feature>
<dbReference type="Proteomes" id="UP000663193">
    <property type="component" value="Chromosome 6"/>
</dbReference>
<dbReference type="PANTHER" id="PTHR47336">
    <property type="entry name" value="TRANSCRIPTION FACTOR HMS1-RELATED"/>
    <property type="match status" value="1"/>
</dbReference>
<dbReference type="AlphaFoldDB" id="A0A7U2F0B0"/>
<organism evidence="3 4">
    <name type="scientific">Phaeosphaeria nodorum (strain SN15 / ATCC MYA-4574 / FGSC 10173)</name>
    <name type="common">Glume blotch fungus</name>
    <name type="synonym">Parastagonospora nodorum</name>
    <dbReference type="NCBI Taxonomy" id="321614"/>
    <lineage>
        <taxon>Eukaryota</taxon>
        <taxon>Fungi</taxon>
        <taxon>Dikarya</taxon>
        <taxon>Ascomycota</taxon>
        <taxon>Pezizomycotina</taxon>
        <taxon>Dothideomycetes</taxon>
        <taxon>Pleosporomycetidae</taxon>
        <taxon>Pleosporales</taxon>
        <taxon>Pleosporineae</taxon>
        <taxon>Phaeosphaeriaceae</taxon>
        <taxon>Parastagonospora</taxon>
    </lineage>
</organism>
<dbReference type="GO" id="GO:0046983">
    <property type="term" value="F:protein dimerization activity"/>
    <property type="evidence" value="ECO:0007669"/>
    <property type="project" value="InterPro"/>
</dbReference>
<protein>
    <recommendedName>
        <fullName evidence="2">BHLH domain-containing protein</fullName>
    </recommendedName>
</protein>
<feature type="region of interest" description="Disordered" evidence="1">
    <location>
        <begin position="97"/>
        <end position="157"/>
    </location>
</feature>
<sequence length="236" mass="26127">MSHYPICLLPEDISYQWFRTSAIIDGPQPNMNRATPNVMTNTSMQGWNVFDATPLGETGVIQSHGAFAATQFPRAGASQTSSPLATGYESSEFDCSLQTSPLGLSPISTSSREHSYSSPDTRHNLSDKSSTHRKLGRPRTSRTPFMSPSPHRTPCLPHKQVERKYREGLNMSFERLRRAVPTLPRSVNSDVMGSAKPSKGMVLAAAIEYIGKVERERDAALSNLAKRKENMRVMNT</sequence>
<dbReference type="InterPro" id="IPR011598">
    <property type="entry name" value="bHLH_dom"/>
</dbReference>
<accession>A0A7U2F0B0</accession>
<dbReference type="Gene3D" id="4.10.280.10">
    <property type="entry name" value="Helix-loop-helix DNA-binding domain"/>
    <property type="match status" value="1"/>
</dbReference>
<gene>
    <name evidence="3" type="ORF">JI435_057780</name>
</gene>
<dbReference type="PANTHER" id="PTHR47336:SF2">
    <property type="entry name" value="TRANSCRIPTION FACTOR HMS1-RELATED"/>
    <property type="match status" value="1"/>
</dbReference>
<dbReference type="RefSeq" id="XP_001796174.1">
    <property type="nucleotide sequence ID" value="XM_001796122.1"/>
</dbReference>
<evidence type="ECO:0000313" key="4">
    <source>
        <dbReference type="Proteomes" id="UP000663193"/>
    </source>
</evidence>
<dbReference type="KEGG" id="pno:SNOG_05778"/>
<evidence type="ECO:0000313" key="3">
    <source>
        <dbReference type="EMBL" id="QRC96141.1"/>
    </source>
</evidence>
<dbReference type="Pfam" id="PF00010">
    <property type="entry name" value="HLH"/>
    <property type="match status" value="1"/>
</dbReference>
<reference evidence="4" key="1">
    <citation type="journal article" date="2021" name="BMC Genomics">
        <title>Chromosome-level genome assembly and manually-curated proteome of model necrotroph Parastagonospora nodorum Sn15 reveals a genome-wide trove of candidate effector homologs, and redundancy of virulence-related functions within an accessory chromosome.</title>
        <authorList>
            <person name="Bertazzoni S."/>
            <person name="Jones D.A.B."/>
            <person name="Phan H.T."/>
            <person name="Tan K.-C."/>
            <person name="Hane J.K."/>
        </authorList>
    </citation>
    <scope>NUCLEOTIDE SEQUENCE [LARGE SCALE GENOMIC DNA]</scope>
    <source>
        <strain evidence="4">SN15 / ATCC MYA-4574 / FGSC 10173)</strain>
    </source>
</reference>
<proteinExistence type="predicted"/>
<dbReference type="InterPro" id="IPR036638">
    <property type="entry name" value="HLH_DNA-bd_sf"/>
</dbReference>
<dbReference type="VEuPathDB" id="FungiDB:JI435_057780"/>
<feature type="domain" description="BHLH" evidence="2">
    <location>
        <begin position="153"/>
        <end position="213"/>
    </location>
</feature>
<keyword evidence="4" id="KW-1185">Reference proteome</keyword>
<dbReference type="EMBL" id="CP069028">
    <property type="protein sequence ID" value="QRC96141.1"/>
    <property type="molecule type" value="Genomic_DNA"/>
</dbReference>
<feature type="compositionally biased region" description="Polar residues" evidence="1">
    <location>
        <begin position="97"/>
        <end position="110"/>
    </location>
</feature>
<dbReference type="OrthoDB" id="2133190at2759"/>
<dbReference type="SMART" id="SM00353">
    <property type="entry name" value="HLH"/>
    <property type="match status" value="1"/>
</dbReference>
<evidence type="ECO:0000259" key="2">
    <source>
        <dbReference type="PROSITE" id="PS50888"/>
    </source>
</evidence>
<dbReference type="SUPFAM" id="SSF47459">
    <property type="entry name" value="HLH, helix-loop-helix DNA-binding domain"/>
    <property type="match status" value="1"/>
</dbReference>
<dbReference type="InterPro" id="IPR052099">
    <property type="entry name" value="Regulatory_TF_Diverse"/>
</dbReference>
<dbReference type="PROSITE" id="PS50888">
    <property type="entry name" value="BHLH"/>
    <property type="match status" value="1"/>
</dbReference>